<dbReference type="AlphaFoldDB" id="A0A9P7JL39"/>
<name>A0A9P7JL39_9AGAM</name>
<dbReference type="GeneID" id="64705036"/>
<evidence type="ECO:0000313" key="2">
    <source>
        <dbReference type="Proteomes" id="UP000823399"/>
    </source>
</evidence>
<reference evidence="1" key="1">
    <citation type="journal article" date="2020" name="New Phytol.">
        <title>Comparative genomics reveals dynamic genome evolution in host specialist ectomycorrhizal fungi.</title>
        <authorList>
            <person name="Lofgren L.A."/>
            <person name="Nguyen N.H."/>
            <person name="Vilgalys R."/>
            <person name="Ruytinx J."/>
            <person name="Liao H.L."/>
            <person name="Branco S."/>
            <person name="Kuo A."/>
            <person name="LaButti K."/>
            <person name="Lipzen A."/>
            <person name="Andreopoulos W."/>
            <person name="Pangilinan J."/>
            <person name="Riley R."/>
            <person name="Hundley H."/>
            <person name="Na H."/>
            <person name="Barry K."/>
            <person name="Grigoriev I.V."/>
            <person name="Stajich J.E."/>
            <person name="Kennedy P.G."/>
        </authorList>
    </citation>
    <scope>NUCLEOTIDE SEQUENCE</scope>
    <source>
        <strain evidence="1">FC423</strain>
    </source>
</reference>
<proteinExistence type="predicted"/>
<dbReference type="OrthoDB" id="2639141at2759"/>
<dbReference type="Proteomes" id="UP000823399">
    <property type="component" value="Unassembled WGS sequence"/>
</dbReference>
<accession>A0A9P7JL39</accession>
<sequence>MVRPTIHKTHQDRVQAARDKHRRHYLKCREVILAKRRQVRQEKKACQVNDLSDDEDEPMETLQDCIAMVKYAKDDFMTHIKAPRRFFNLLVDEYSKTMPDPELYPTGSGDRSVFERAITNFEDFLDRANRGLDGILQMCGVCDKWRAAEGICKFMREMIGMVEDILLHLAEGGDGELAAAFIEDLFAKTCMVSIAVLMHDQRDMLKTFLSAFKIARSGSVEEQDDFWENVYSHWFTTWPERTVHFADIPDDQALSGLQEALLAEAIRCRR</sequence>
<evidence type="ECO:0000313" key="1">
    <source>
        <dbReference type="EMBL" id="KAG2083830.1"/>
    </source>
</evidence>
<keyword evidence="2" id="KW-1185">Reference proteome</keyword>
<organism evidence="1 2">
    <name type="scientific">Suillus discolor</name>
    <dbReference type="NCBI Taxonomy" id="1912936"/>
    <lineage>
        <taxon>Eukaryota</taxon>
        <taxon>Fungi</taxon>
        <taxon>Dikarya</taxon>
        <taxon>Basidiomycota</taxon>
        <taxon>Agaricomycotina</taxon>
        <taxon>Agaricomycetes</taxon>
        <taxon>Agaricomycetidae</taxon>
        <taxon>Boletales</taxon>
        <taxon>Suillineae</taxon>
        <taxon>Suillaceae</taxon>
        <taxon>Suillus</taxon>
    </lineage>
</organism>
<dbReference type="EMBL" id="JABBWM010000254">
    <property type="protein sequence ID" value="KAG2083830.1"/>
    <property type="molecule type" value="Genomic_DNA"/>
</dbReference>
<protein>
    <submittedName>
        <fullName evidence="1">Uncharacterized protein</fullName>
    </submittedName>
</protein>
<comment type="caution">
    <text evidence="1">The sequence shown here is derived from an EMBL/GenBank/DDBJ whole genome shotgun (WGS) entry which is preliminary data.</text>
</comment>
<dbReference type="RefSeq" id="XP_041284442.1">
    <property type="nucleotide sequence ID" value="XM_041442777.1"/>
</dbReference>
<gene>
    <name evidence="1" type="ORF">F5147DRAFT_782764</name>
</gene>